<gene>
    <name evidence="3" type="primary">LOC108676657</name>
</gene>
<accession>A0A8B7P5A0</accession>
<protein>
    <submittedName>
        <fullName evidence="3">TELO2-interacting protein 2-like isoform X1</fullName>
    </submittedName>
</protein>
<dbReference type="Pfam" id="PF10521">
    <property type="entry name" value="Tti2"/>
    <property type="match status" value="1"/>
</dbReference>
<dbReference type="PANTHER" id="PTHR32226">
    <property type="entry name" value="TELO2-INTERACTING PROTEIN 2"/>
    <property type="match status" value="1"/>
</dbReference>
<reference evidence="3" key="1">
    <citation type="submission" date="2025-08" db="UniProtKB">
        <authorList>
            <consortium name="RefSeq"/>
        </authorList>
    </citation>
    <scope>IDENTIFICATION</scope>
    <source>
        <tissue evidence="3">Whole organism</tissue>
    </source>
</reference>
<dbReference type="RefSeq" id="XP_018020261.1">
    <property type="nucleotide sequence ID" value="XM_018164772.2"/>
</dbReference>
<comment type="similarity">
    <text evidence="1">Belongs to the TTI2 family.</text>
</comment>
<dbReference type="GO" id="GO:0005634">
    <property type="term" value="C:nucleus"/>
    <property type="evidence" value="ECO:0007669"/>
    <property type="project" value="TreeGrafter"/>
</dbReference>
<organism evidence="2 3">
    <name type="scientific">Hyalella azteca</name>
    <name type="common">Amphipod</name>
    <dbReference type="NCBI Taxonomy" id="294128"/>
    <lineage>
        <taxon>Eukaryota</taxon>
        <taxon>Metazoa</taxon>
        <taxon>Ecdysozoa</taxon>
        <taxon>Arthropoda</taxon>
        <taxon>Crustacea</taxon>
        <taxon>Multicrustacea</taxon>
        <taxon>Malacostraca</taxon>
        <taxon>Eumalacostraca</taxon>
        <taxon>Peracarida</taxon>
        <taxon>Amphipoda</taxon>
        <taxon>Senticaudata</taxon>
        <taxon>Talitrida</taxon>
        <taxon>Talitroidea</taxon>
        <taxon>Hyalellidae</taxon>
        <taxon>Hyalella</taxon>
    </lineage>
</organism>
<dbReference type="KEGG" id="hazt:108676657"/>
<keyword evidence="2" id="KW-1185">Reference proteome</keyword>
<dbReference type="PANTHER" id="PTHR32226:SF2">
    <property type="entry name" value="TELO2-INTERACTING PROTEIN 2"/>
    <property type="match status" value="1"/>
</dbReference>
<dbReference type="OMA" id="SNSERDW"/>
<dbReference type="GO" id="GO:0005829">
    <property type="term" value="C:cytosol"/>
    <property type="evidence" value="ECO:0007669"/>
    <property type="project" value="TreeGrafter"/>
</dbReference>
<dbReference type="InterPro" id="IPR016024">
    <property type="entry name" value="ARM-type_fold"/>
</dbReference>
<name>A0A8B7P5A0_HYAAZ</name>
<evidence type="ECO:0000313" key="2">
    <source>
        <dbReference type="Proteomes" id="UP000694843"/>
    </source>
</evidence>
<dbReference type="Proteomes" id="UP000694843">
    <property type="component" value="Unplaced"/>
</dbReference>
<dbReference type="GO" id="GO:0110078">
    <property type="term" value="C:TTT Hsp90 cochaperone complex"/>
    <property type="evidence" value="ECO:0007669"/>
    <property type="project" value="InterPro"/>
</dbReference>
<dbReference type="GeneID" id="108676657"/>
<sequence>MSSINYTKAFDQILFKLKSQHLKLKELENEILLQFDLLFHDTRVPILKKDNDVPYQKVDFKKVFETSQKNLPIIEKLLQEILTRAVQSRDYLSHHAIQTIVSNCIILAAQYSNSERDWSCSTVSHSASRILTMLVSKKNHGTGLEILMSSSNSIEIKDLLKIADDAEVTNYKFGIILKPLLLFLSKHLNKEIWKNDPGAQEFLLWLLYNLSQDDLSDQLGYLMPGILLLLDDWEPHNKITALEALVYIINNVAGSELRCTGRAAVIYEAAKHHLYSRDPELLQAAYPTATAAAVVLQQDPSIAHSAQLSAAEEVLSMLLRDMVFEQRLDLRSVYVTNLPAALSAAGIRSVRWQDQVVQVLCNYLTTFEGASARDRLCALKALQVYSSECWPQAGRQRDEILKALLQLVYTSTAEGPLQLQPKVLEEVLDECRQCVQQLLLCQPPPEPNLLTGLDSLALPAALQQNVHRVFEIPIKEQIVK</sequence>
<evidence type="ECO:0000313" key="3">
    <source>
        <dbReference type="RefSeq" id="XP_018020261.1"/>
    </source>
</evidence>
<dbReference type="AlphaFoldDB" id="A0A8B7P5A0"/>
<dbReference type="OrthoDB" id="6417021at2759"/>
<dbReference type="InterPro" id="IPR018870">
    <property type="entry name" value="Tti2"/>
</dbReference>
<dbReference type="SUPFAM" id="SSF48371">
    <property type="entry name" value="ARM repeat"/>
    <property type="match status" value="1"/>
</dbReference>
<proteinExistence type="inferred from homology"/>
<evidence type="ECO:0000256" key="1">
    <source>
        <dbReference type="ARBA" id="ARBA00034736"/>
    </source>
</evidence>